<keyword evidence="1" id="KW-0812">Transmembrane</keyword>
<feature type="transmembrane region" description="Helical" evidence="1">
    <location>
        <begin position="92"/>
        <end position="111"/>
    </location>
</feature>
<proteinExistence type="predicted"/>
<evidence type="ECO:0000256" key="1">
    <source>
        <dbReference type="SAM" id="Phobius"/>
    </source>
</evidence>
<gene>
    <name evidence="2" type="ORF">TPSB3V08_LOCUS7317</name>
</gene>
<evidence type="ECO:0000313" key="2">
    <source>
        <dbReference type="EMBL" id="CAD7410385.1"/>
    </source>
</evidence>
<dbReference type="AlphaFoldDB" id="A0A7R9DBX4"/>
<keyword evidence="1" id="KW-0472">Membrane</keyword>
<organism evidence="2">
    <name type="scientific">Timema poppense</name>
    <name type="common">Walking stick</name>
    <dbReference type="NCBI Taxonomy" id="170557"/>
    <lineage>
        <taxon>Eukaryota</taxon>
        <taxon>Metazoa</taxon>
        <taxon>Ecdysozoa</taxon>
        <taxon>Arthropoda</taxon>
        <taxon>Hexapoda</taxon>
        <taxon>Insecta</taxon>
        <taxon>Pterygota</taxon>
        <taxon>Neoptera</taxon>
        <taxon>Polyneoptera</taxon>
        <taxon>Phasmatodea</taxon>
        <taxon>Timematodea</taxon>
        <taxon>Timematoidea</taxon>
        <taxon>Timematidae</taxon>
        <taxon>Timema</taxon>
    </lineage>
</organism>
<accession>A0A7R9DBX4</accession>
<sequence>MSQLTNDRRDRCFIHIHKKSEFWLLPNSVIVGAEVEANVILIHARDDQVVPVVDECAGAIPLLPVVDECAGAIPLLTDLFNYRRVSQVHRPLFFVPVLRVVVLFMSTALAFEEDVLAKLGVHDMLRPREGKRYELWGLRKEGETSDVASGGEKIRSCGASERKGRRAPCKVQTIFEFTTRARKTATFSSSCRSFADILSVFSKSTLNYISKKRTKKVERIFEYLIAVNMMLFRFSLQELTKSSRVAPPVLAHIAYRKNYLQCIRSGYNPDLSVLGSIIQHERSALDHVATEAGSEPTFAWRESGKPFRNPPPPPVHPTEIRTSISPSSAVKLNMTSALANYATEAGLLCVINVALIGTNALLALVN</sequence>
<protein>
    <submittedName>
        <fullName evidence="2">Uncharacterized protein</fullName>
    </submittedName>
</protein>
<dbReference type="EMBL" id="OD004717">
    <property type="protein sequence ID" value="CAD7410385.1"/>
    <property type="molecule type" value="Genomic_DNA"/>
</dbReference>
<reference evidence="2" key="1">
    <citation type="submission" date="2020-11" db="EMBL/GenBank/DDBJ databases">
        <authorList>
            <person name="Tran Van P."/>
        </authorList>
    </citation>
    <scope>NUCLEOTIDE SEQUENCE</scope>
</reference>
<name>A0A7R9DBX4_TIMPO</name>
<keyword evidence="1" id="KW-1133">Transmembrane helix</keyword>